<feature type="coiled-coil region" evidence="1">
    <location>
        <begin position="555"/>
        <end position="582"/>
    </location>
</feature>
<feature type="region of interest" description="Disordered" evidence="2">
    <location>
        <begin position="636"/>
        <end position="673"/>
    </location>
</feature>
<gene>
    <name evidence="3" type="primary">106088282</name>
</gene>
<evidence type="ECO:0000313" key="4">
    <source>
        <dbReference type="Proteomes" id="UP000095300"/>
    </source>
</evidence>
<evidence type="ECO:0000313" key="3">
    <source>
        <dbReference type="EnsemblMetazoa" id="SCAU001643-PA"/>
    </source>
</evidence>
<dbReference type="PANTHER" id="PTHR22028:SF5">
    <property type="entry name" value="COILED-COIL DOMAIN-CONTAINING PROTEIN 191"/>
    <property type="match status" value="1"/>
</dbReference>
<feature type="compositionally biased region" description="Basic residues" evidence="2">
    <location>
        <begin position="495"/>
        <end position="504"/>
    </location>
</feature>
<proteinExistence type="predicted"/>
<evidence type="ECO:0000256" key="2">
    <source>
        <dbReference type="SAM" id="MobiDB-lite"/>
    </source>
</evidence>
<protein>
    <recommendedName>
        <fullName evidence="5">Sfi1 spindle body domain-containing protein</fullName>
    </recommendedName>
</protein>
<evidence type="ECO:0000256" key="1">
    <source>
        <dbReference type="SAM" id="Coils"/>
    </source>
</evidence>
<dbReference type="InterPro" id="IPR052270">
    <property type="entry name" value="CACF_protein"/>
</dbReference>
<dbReference type="OrthoDB" id="6256972at2759"/>
<dbReference type="Proteomes" id="UP000095300">
    <property type="component" value="Unassembled WGS sequence"/>
</dbReference>
<feature type="region of interest" description="Disordered" evidence="2">
    <location>
        <begin position="244"/>
        <end position="263"/>
    </location>
</feature>
<keyword evidence="4" id="KW-1185">Reference proteome</keyword>
<dbReference type="VEuPathDB" id="VectorBase:SCAU001643"/>
<evidence type="ECO:0008006" key="5">
    <source>
        <dbReference type="Google" id="ProtNLM"/>
    </source>
</evidence>
<name>A0A1I8NSJ7_STOCA</name>
<dbReference type="AlphaFoldDB" id="A0A1I8NSJ7"/>
<reference evidence="3" key="1">
    <citation type="submission" date="2020-05" db="UniProtKB">
        <authorList>
            <consortium name="EnsemblMetazoa"/>
        </authorList>
    </citation>
    <scope>IDENTIFICATION</scope>
    <source>
        <strain evidence="3">USDA</strain>
    </source>
</reference>
<organism evidence="3 4">
    <name type="scientific">Stomoxys calcitrans</name>
    <name type="common">Stable fly</name>
    <name type="synonym">Conops calcitrans</name>
    <dbReference type="NCBI Taxonomy" id="35570"/>
    <lineage>
        <taxon>Eukaryota</taxon>
        <taxon>Metazoa</taxon>
        <taxon>Ecdysozoa</taxon>
        <taxon>Arthropoda</taxon>
        <taxon>Hexapoda</taxon>
        <taxon>Insecta</taxon>
        <taxon>Pterygota</taxon>
        <taxon>Neoptera</taxon>
        <taxon>Endopterygota</taxon>
        <taxon>Diptera</taxon>
        <taxon>Brachycera</taxon>
        <taxon>Muscomorpha</taxon>
        <taxon>Muscoidea</taxon>
        <taxon>Muscidae</taxon>
        <taxon>Stomoxys</taxon>
    </lineage>
</organism>
<feature type="region of interest" description="Disordered" evidence="2">
    <location>
        <begin position="495"/>
        <end position="516"/>
    </location>
</feature>
<dbReference type="EnsemblMetazoa" id="SCAU001643-RA">
    <property type="protein sequence ID" value="SCAU001643-PA"/>
    <property type="gene ID" value="SCAU001643"/>
</dbReference>
<dbReference type="PANTHER" id="PTHR22028">
    <property type="entry name" value="SFI1 SPINDLE BODY DOMAIN-CONTAINING PROTEIN-RELATED"/>
    <property type="match status" value="1"/>
</dbReference>
<sequence length="893" mass="106288">MTHIKREKNTSQHKDTRWDRIRKRHGSGNSAKIKSETVKRFIEIDYVDKHQREILNGDAKPETNLDPVMVMDMRHQMFKQIPRKLPLATVAYTKTMDMCKSHNVAVEERYIENQLQQFRQHLQKQNKRNHISEKKVHSLLIDNQEIMGSLESSQHHIEDFFNAPMEAMNEVNDLFKREVERELQLMANEEVLETECSKMVKEATADCSASALTSEKILSAGSISLSHKMEDIMERFPEMRLFAKNDQTPAQTPRRETPSPLPDTDEVLQPLKENMEQNCGLHLRCVRFDEEVSVCQFQRENSTCSNTSDGIDSVISELAEEVLLELQLEEEGGGKLTTIPEIEAEGKTTDDGNICKDSEQKSLTRKDEGFENLSYQTNNEKLEIRGNIPKTFIRYLQQKEAPPSAAAQKMAHISATSTTTTETDDFSSSQEQNQIIEELFEAKSYPRIPILRKYFLKWVHFTHVEKIEREHADSHADRVRRINVFLDKIRIEKNRQRKNQKAHKAHPEEGDEAVEGTNKKDVTGNIRINKKYQNKIKIQQDIIDLQRLKLERQERIIMELKLSKLSEEAREARLELKDELKSVIRSGDAKSKAKAKCLQLIGNLRDKEDERLDKLQCKAMLMPKFLQSMQERALERSVKHEQAKQRRLQQEAEREAHKLAAEEAKRQEDEEAKRQRIEALKEKRRQEKMAKIIRERERQCYIENLRKAQDFYRRLLLKRIGMEGFKRLLHRKKENLRRCEQLRRMLYKRTYFQAWFSIYRISKARRCQKADELYERILKRRYIHLWFFFTGQERSKYNVAVDFFELKLTETTFRKWLGYTRRMRTIEETKMKQAVLHHEWHLRWKVLDCWQRLPQILQLEKETEERRQRWRMKIWELLPDYTPNRDELNINLL</sequence>
<keyword evidence="1" id="KW-0175">Coiled coil</keyword>
<accession>A0A1I8NSJ7</accession>